<feature type="region of interest" description="Disordered" evidence="1">
    <location>
        <begin position="1"/>
        <end position="38"/>
    </location>
</feature>
<dbReference type="RefSeq" id="XP_040765099.1">
    <property type="nucleotide sequence ID" value="XM_040912490.1"/>
</dbReference>
<sequence>SDASSLTEEDDDPYARAQPQSFGGEDDDDGTYPSQDEPLVPGLYHALFAFEPEGTAEMALEEEQVVRVVARGGGAGWAVVVRDEGGHALIPESDLELVQADPVAAGA</sequence>
<dbReference type="InterPro" id="IPR036028">
    <property type="entry name" value="SH3-like_dom_sf"/>
</dbReference>
<dbReference type="GeneID" id="63829518"/>
<dbReference type="Gene3D" id="2.30.30.40">
    <property type="entry name" value="SH3 Domains"/>
    <property type="match status" value="1"/>
</dbReference>
<dbReference type="SUPFAM" id="SSF50044">
    <property type="entry name" value="SH3-domain"/>
    <property type="match status" value="1"/>
</dbReference>
<proteinExistence type="predicted"/>
<evidence type="ECO:0000313" key="2">
    <source>
        <dbReference type="EMBL" id="KZT07359.1"/>
    </source>
</evidence>
<name>A0A165EMB4_9APHY</name>
<dbReference type="STRING" id="1314785.A0A165EMB4"/>
<protein>
    <recommendedName>
        <fullName evidence="4">SH3 domain-containing protein</fullName>
    </recommendedName>
</protein>
<dbReference type="EMBL" id="KV427620">
    <property type="protein sequence ID" value="KZT07359.1"/>
    <property type="molecule type" value="Genomic_DNA"/>
</dbReference>
<keyword evidence="3" id="KW-1185">Reference proteome</keyword>
<evidence type="ECO:0008006" key="4">
    <source>
        <dbReference type="Google" id="ProtNLM"/>
    </source>
</evidence>
<organism evidence="2 3">
    <name type="scientific">Laetiporus sulphureus 93-53</name>
    <dbReference type="NCBI Taxonomy" id="1314785"/>
    <lineage>
        <taxon>Eukaryota</taxon>
        <taxon>Fungi</taxon>
        <taxon>Dikarya</taxon>
        <taxon>Basidiomycota</taxon>
        <taxon>Agaricomycotina</taxon>
        <taxon>Agaricomycetes</taxon>
        <taxon>Polyporales</taxon>
        <taxon>Laetiporus</taxon>
    </lineage>
</organism>
<evidence type="ECO:0000256" key="1">
    <source>
        <dbReference type="SAM" id="MobiDB-lite"/>
    </source>
</evidence>
<dbReference type="OrthoDB" id="19092at2759"/>
<dbReference type="AlphaFoldDB" id="A0A165EMB4"/>
<gene>
    <name evidence="2" type="ORF">LAESUDRAFT_758769</name>
</gene>
<feature type="non-terminal residue" evidence="2">
    <location>
        <position position="1"/>
    </location>
</feature>
<reference evidence="2 3" key="1">
    <citation type="journal article" date="2016" name="Mol. Biol. Evol.">
        <title>Comparative Genomics of Early-Diverging Mushroom-Forming Fungi Provides Insights into the Origins of Lignocellulose Decay Capabilities.</title>
        <authorList>
            <person name="Nagy L.G."/>
            <person name="Riley R."/>
            <person name="Tritt A."/>
            <person name="Adam C."/>
            <person name="Daum C."/>
            <person name="Floudas D."/>
            <person name="Sun H."/>
            <person name="Yadav J.S."/>
            <person name="Pangilinan J."/>
            <person name="Larsson K.H."/>
            <person name="Matsuura K."/>
            <person name="Barry K."/>
            <person name="Labutti K."/>
            <person name="Kuo R."/>
            <person name="Ohm R.A."/>
            <person name="Bhattacharya S.S."/>
            <person name="Shirouzu T."/>
            <person name="Yoshinaga Y."/>
            <person name="Martin F.M."/>
            <person name="Grigoriev I.V."/>
            <person name="Hibbett D.S."/>
        </authorList>
    </citation>
    <scope>NUCLEOTIDE SEQUENCE [LARGE SCALE GENOMIC DNA]</scope>
    <source>
        <strain evidence="2 3">93-53</strain>
    </source>
</reference>
<evidence type="ECO:0000313" key="3">
    <source>
        <dbReference type="Proteomes" id="UP000076871"/>
    </source>
</evidence>
<dbReference type="Proteomes" id="UP000076871">
    <property type="component" value="Unassembled WGS sequence"/>
</dbReference>
<accession>A0A165EMB4</accession>
<dbReference type="InParanoid" id="A0A165EMB4"/>